<gene>
    <name evidence="1" type="ORF">NCTC503_01638</name>
</gene>
<sequence>MGKLIKNSKMKIAKTFDMPREALFDIPRFTITANKEITVENHKGILSFKKEKIKLKTSIGDISIKGNDFEILFLGANTITLSGKFTSLDYERSDMENE</sequence>
<dbReference type="InterPro" id="IPR022477">
    <property type="entry name" value="Spore_YqfC"/>
</dbReference>
<name>A0A4U9RHF5_HATHI</name>
<dbReference type="Pfam" id="PF07873">
    <property type="entry name" value="YabP"/>
    <property type="match status" value="1"/>
</dbReference>
<evidence type="ECO:0000313" key="1">
    <source>
        <dbReference type="EMBL" id="VTQ90611.1"/>
    </source>
</evidence>
<dbReference type="NCBIfam" id="TIGR02856">
    <property type="entry name" value="spore_yqfC"/>
    <property type="match status" value="1"/>
</dbReference>
<organism evidence="1 2">
    <name type="scientific">Hathewaya histolytica</name>
    <name type="common">Clostridium histolyticum</name>
    <dbReference type="NCBI Taxonomy" id="1498"/>
    <lineage>
        <taxon>Bacteria</taxon>
        <taxon>Bacillati</taxon>
        <taxon>Bacillota</taxon>
        <taxon>Clostridia</taxon>
        <taxon>Eubacteriales</taxon>
        <taxon>Clostridiaceae</taxon>
        <taxon>Hathewaya</taxon>
    </lineage>
</organism>
<dbReference type="AlphaFoldDB" id="A0A4U9RHF5"/>
<dbReference type="RefSeq" id="WP_243117957.1">
    <property type="nucleotide sequence ID" value="NZ_CBCRUQ010000005.1"/>
</dbReference>
<dbReference type="InterPro" id="IPR022476">
    <property type="entry name" value="Spore_YabP/YqfC"/>
</dbReference>
<accession>A0A4U9RHF5</accession>
<evidence type="ECO:0000313" key="2">
    <source>
        <dbReference type="Proteomes" id="UP000308489"/>
    </source>
</evidence>
<dbReference type="InterPro" id="IPR038705">
    <property type="entry name" value="YabP_sf"/>
</dbReference>
<proteinExistence type="predicted"/>
<dbReference type="Gene3D" id="2.60.40.2000">
    <property type="match status" value="1"/>
</dbReference>
<keyword evidence="2" id="KW-1185">Reference proteome</keyword>
<protein>
    <submittedName>
        <fullName evidence="1">Sporulation protein YqfC</fullName>
    </submittedName>
</protein>
<reference evidence="1 2" key="1">
    <citation type="submission" date="2019-05" db="EMBL/GenBank/DDBJ databases">
        <authorList>
            <consortium name="Pathogen Informatics"/>
        </authorList>
    </citation>
    <scope>NUCLEOTIDE SEQUENCE [LARGE SCALE GENOMIC DNA]</scope>
    <source>
        <strain evidence="1 2">NCTC503</strain>
    </source>
</reference>
<dbReference type="KEGG" id="hhw:NCTC503_01638"/>
<dbReference type="Proteomes" id="UP000308489">
    <property type="component" value="Chromosome 1"/>
</dbReference>
<dbReference type="EMBL" id="LR590481">
    <property type="protein sequence ID" value="VTQ90611.1"/>
    <property type="molecule type" value="Genomic_DNA"/>
</dbReference>